<evidence type="ECO:0000313" key="1">
    <source>
        <dbReference type="EMBL" id="CAK9110011.1"/>
    </source>
</evidence>
<dbReference type="SUPFAM" id="SSF53335">
    <property type="entry name" value="S-adenosyl-L-methionine-dependent methyltransferases"/>
    <property type="match status" value="1"/>
</dbReference>
<dbReference type="Pfam" id="PF13489">
    <property type="entry name" value="Methyltransf_23"/>
    <property type="match status" value="1"/>
</dbReference>
<dbReference type="Proteomes" id="UP001642464">
    <property type="component" value="Unassembled WGS sequence"/>
</dbReference>
<proteinExistence type="predicted"/>
<comment type="caution">
    <text evidence="1">The sequence shown here is derived from an EMBL/GenBank/DDBJ whole genome shotgun (WGS) entry which is preliminary data.</text>
</comment>
<reference evidence="1 2" key="1">
    <citation type="submission" date="2024-02" db="EMBL/GenBank/DDBJ databases">
        <authorList>
            <person name="Chen Y."/>
            <person name="Shah S."/>
            <person name="Dougan E. K."/>
            <person name="Thang M."/>
            <person name="Chan C."/>
        </authorList>
    </citation>
    <scope>NUCLEOTIDE SEQUENCE [LARGE SCALE GENOMIC DNA]</scope>
</reference>
<gene>
    <name evidence="1" type="ORF">SCF082_LOCUS51103</name>
</gene>
<dbReference type="InterPro" id="IPR029063">
    <property type="entry name" value="SAM-dependent_MTases_sf"/>
</dbReference>
<dbReference type="EMBL" id="CAXAMM010043439">
    <property type="protein sequence ID" value="CAK9110011.1"/>
    <property type="molecule type" value="Genomic_DNA"/>
</dbReference>
<name>A0ABP0SCG8_9DINO</name>
<accession>A0ABP0SCG8</accession>
<sequence length="362" mass="40504">MSLYFSRASKLKRAEQVGIWDASSAAAPTHRGSHVDFLHGPDFGLTVQKSTKLSDFPGKEQPWPKRAYDQTFERMERLLLADDLPCLFGHGWADLCKETATLFRVTLLAGRVLQLEVLDACGINETESLESPSTTGTKLAEEVLQERNGKGGTAEFRDLSQELELLLEDLVSETGAWKSWSSQLHHHDRGLAQALGAFLQYQKPGRIIDMGCGSGFYVKCLRARGLLCDGFDGHTETEDLTNGLCFHADFVDPELPEQIAQGGYDWCVCLEVFEHVPKHLEPRLVECLLAGARKGLVLSVATPGQGGLGHVNEQPHEYVIQLLQEHGLILDEKSHLRLRQYCELPWFRENLLVFRRPEPTAE</sequence>
<protein>
    <submittedName>
        <fullName evidence="1">Uncharacterized protein</fullName>
    </submittedName>
</protein>
<organism evidence="1 2">
    <name type="scientific">Durusdinium trenchii</name>
    <dbReference type="NCBI Taxonomy" id="1381693"/>
    <lineage>
        <taxon>Eukaryota</taxon>
        <taxon>Sar</taxon>
        <taxon>Alveolata</taxon>
        <taxon>Dinophyceae</taxon>
        <taxon>Suessiales</taxon>
        <taxon>Symbiodiniaceae</taxon>
        <taxon>Durusdinium</taxon>
    </lineage>
</organism>
<evidence type="ECO:0000313" key="2">
    <source>
        <dbReference type="Proteomes" id="UP001642464"/>
    </source>
</evidence>
<keyword evidence="2" id="KW-1185">Reference proteome</keyword>
<dbReference type="Gene3D" id="3.40.50.150">
    <property type="entry name" value="Vaccinia Virus protein VP39"/>
    <property type="match status" value="1"/>
</dbReference>